<dbReference type="InterPro" id="IPR003594">
    <property type="entry name" value="HATPase_dom"/>
</dbReference>
<evidence type="ECO:0000259" key="3">
    <source>
        <dbReference type="Pfam" id="PF02518"/>
    </source>
</evidence>
<evidence type="ECO:0000256" key="1">
    <source>
        <dbReference type="SAM" id="MobiDB-lite"/>
    </source>
</evidence>
<dbReference type="Proteomes" id="UP000182719">
    <property type="component" value="Unassembled WGS sequence"/>
</dbReference>
<reference evidence="6" key="1">
    <citation type="submission" date="2016-10" db="EMBL/GenBank/DDBJ databases">
        <authorList>
            <person name="Varghese N."/>
            <person name="Submissions S."/>
        </authorList>
    </citation>
    <scope>NUCLEOTIDE SEQUENCE [LARGE SCALE GENOMIC DNA]</scope>
    <source>
        <strain evidence="6">DSM 17044</strain>
    </source>
</reference>
<dbReference type="EMBL" id="FOAP01000003">
    <property type="protein sequence ID" value="SEL06566.1"/>
    <property type="molecule type" value="Genomic_DNA"/>
</dbReference>
<protein>
    <submittedName>
        <fullName evidence="5">Histidine kinase</fullName>
    </submittedName>
</protein>
<feature type="transmembrane region" description="Helical" evidence="2">
    <location>
        <begin position="56"/>
        <end position="74"/>
    </location>
</feature>
<proteinExistence type="predicted"/>
<dbReference type="Gene3D" id="3.30.565.10">
    <property type="entry name" value="Histidine kinase-like ATPase, C-terminal domain"/>
    <property type="match status" value="1"/>
</dbReference>
<name>A0A1H7M5N6_STIAU</name>
<organism evidence="5 6">
    <name type="scientific">Stigmatella aurantiaca</name>
    <dbReference type="NCBI Taxonomy" id="41"/>
    <lineage>
        <taxon>Bacteria</taxon>
        <taxon>Pseudomonadati</taxon>
        <taxon>Myxococcota</taxon>
        <taxon>Myxococcia</taxon>
        <taxon>Myxococcales</taxon>
        <taxon>Cystobacterineae</taxon>
        <taxon>Archangiaceae</taxon>
        <taxon>Stigmatella</taxon>
    </lineage>
</organism>
<keyword evidence="6" id="KW-1185">Reference proteome</keyword>
<dbReference type="PANTHER" id="PTHR34220">
    <property type="entry name" value="SENSOR HISTIDINE KINASE YPDA"/>
    <property type="match status" value="1"/>
</dbReference>
<evidence type="ECO:0000313" key="5">
    <source>
        <dbReference type="EMBL" id="SEL06566.1"/>
    </source>
</evidence>
<keyword evidence="2" id="KW-1133">Transmembrane helix</keyword>
<keyword evidence="2" id="KW-0472">Membrane</keyword>
<keyword evidence="2" id="KW-0812">Transmembrane</keyword>
<keyword evidence="5" id="KW-0418">Kinase</keyword>
<dbReference type="Pfam" id="PF02518">
    <property type="entry name" value="HATPase_c"/>
    <property type="match status" value="1"/>
</dbReference>
<evidence type="ECO:0000313" key="6">
    <source>
        <dbReference type="Proteomes" id="UP000182719"/>
    </source>
</evidence>
<evidence type="ECO:0000259" key="4">
    <source>
        <dbReference type="Pfam" id="PF06580"/>
    </source>
</evidence>
<gene>
    <name evidence="5" type="ORF">SAMN05444354_103444</name>
</gene>
<feature type="domain" description="Histidine kinase/HSP90-like ATPase" evidence="3">
    <location>
        <begin position="264"/>
        <end position="365"/>
    </location>
</feature>
<dbReference type="GO" id="GO:0000155">
    <property type="term" value="F:phosphorelay sensor kinase activity"/>
    <property type="evidence" value="ECO:0007669"/>
    <property type="project" value="InterPro"/>
</dbReference>
<dbReference type="SUPFAM" id="SSF55874">
    <property type="entry name" value="ATPase domain of HSP90 chaperone/DNA topoisomerase II/histidine kinase"/>
    <property type="match status" value="1"/>
</dbReference>
<dbReference type="PANTHER" id="PTHR34220:SF7">
    <property type="entry name" value="SENSOR HISTIDINE KINASE YPDA"/>
    <property type="match status" value="1"/>
</dbReference>
<dbReference type="InterPro" id="IPR010559">
    <property type="entry name" value="Sig_transdc_His_kin_internal"/>
</dbReference>
<feature type="transmembrane region" description="Helical" evidence="2">
    <location>
        <begin position="126"/>
        <end position="148"/>
    </location>
</feature>
<evidence type="ECO:0000256" key="2">
    <source>
        <dbReference type="SAM" id="Phobius"/>
    </source>
</evidence>
<dbReference type="GO" id="GO:0016020">
    <property type="term" value="C:membrane"/>
    <property type="evidence" value="ECO:0007669"/>
    <property type="project" value="InterPro"/>
</dbReference>
<keyword evidence="5" id="KW-0808">Transferase</keyword>
<sequence length="374" mass="41727">MQSKRTAPLFPAWSWRRGALILAGWTLIGVMGQSYGWFSSAMGGRPPPTLRSVLDGMLSVWLWALMTPFIFAWCERYPLVRPRAARSGAAHLALFAVFWGAEVMVDLLAAPWLAPPGRTLPLHMALRALLGIYSYAAMAAIGHALRFYRLYLERRVRASELETQLVRTQLRALQMQLRPHFLFNALNTITGLIRTGDSKGAVQMTVGLADLLRAVLREDGAQEVPLQQELDFVERYLRIEQLRFQERLHTHIHVDPEARDALVPHLLLQPLVENAVRHGASTEAQNRVDIHITRESDMLWLRVRDTGQGPRPAVPAPSEPGVPREGGIGLSNTRARLRHLYGEAHRLELLPADGGGAVAEVAIPYRRAVARASA</sequence>
<feature type="transmembrane region" description="Helical" evidence="2">
    <location>
        <begin position="94"/>
        <end position="114"/>
    </location>
</feature>
<dbReference type="RefSeq" id="WP_245768501.1">
    <property type="nucleotide sequence ID" value="NZ_FOAP01000003.1"/>
</dbReference>
<dbReference type="InterPro" id="IPR036890">
    <property type="entry name" value="HATPase_C_sf"/>
</dbReference>
<dbReference type="Pfam" id="PF06580">
    <property type="entry name" value="His_kinase"/>
    <property type="match status" value="1"/>
</dbReference>
<feature type="domain" description="Signal transduction histidine kinase internal region" evidence="4">
    <location>
        <begin position="169"/>
        <end position="248"/>
    </location>
</feature>
<accession>A0A1H7M5N6</accession>
<dbReference type="InterPro" id="IPR050640">
    <property type="entry name" value="Bact_2-comp_sensor_kinase"/>
</dbReference>
<feature type="region of interest" description="Disordered" evidence="1">
    <location>
        <begin position="307"/>
        <end position="328"/>
    </location>
</feature>
<dbReference type="AlphaFoldDB" id="A0A1H7M5N6"/>